<dbReference type="InterPro" id="IPR036812">
    <property type="entry name" value="NAD(P)_OxRdtase_dom_sf"/>
</dbReference>
<feature type="active site" description="Proton donor" evidence="4">
    <location>
        <position position="50"/>
    </location>
</feature>
<keyword evidence="3" id="KW-0560">Oxidoreductase</keyword>
<dbReference type="Proteomes" id="UP000076532">
    <property type="component" value="Unassembled WGS sequence"/>
</dbReference>
<evidence type="ECO:0000259" key="7">
    <source>
        <dbReference type="Pfam" id="PF00248"/>
    </source>
</evidence>
<feature type="site" description="Lowers pKa of active site Tyr" evidence="6">
    <location>
        <position position="75"/>
    </location>
</feature>
<evidence type="ECO:0000256" key="3">
    <source>
        <dbReference type="ARBA" id="ARBA00023002"/>
    </source>
</evidence>
<keyword evidence="9" id="KW-1185">Reference proteome</keyword>
<dbReference type="Gene3D" id="3.20.20.100">
    <property type="entry name" value="NADP-dependent oxidoreductase domain"/>
    <property type="match status" value="1"/>
</dbReference>
<protein>
    <submittedName>
        <fullName evidence="8">Aldo/keto reductase</fullName>
    </submittedName>
</protein>
<evidence type="ECO:0000256" key="1">
    <source>
        <dbReference type="ARBA" id="ARBA00007905"/>
    </source>
</evidence>
<evidence type="ECO:0000256" key="5">
    <source>
        <dbReference type="PIRSR" id="PIRSR000097-2"/>
    </source>
</evidence>
<dbReference type="PROSITE" id="PS00062">
    <property type="entry name" value="ALDOKETO_REDUCTASE_2"/>
    <property type="match status" value="1"/>
</dbReference>
<gene>
    <name evidence="8" type="ORF">FIBSPDRAFT_589392</name>
</gene>
<dbReference type="CDD" id="cd19120">
    <property type="entry name" value="AKR_AKR3C2-3"/>
    <property type="match status" value="1"/>
</dbReference>
<accession>A0A166H7E0</accession>
<dbReference type="EMBL" id="KV417571">
    <property type="protein sequence ID" value="KZP18562.1"/>
    <property type="molecule type" value="Genomic_DNA"/>
</dbReference>
<organism evidence="8 9">
    <name type="scientific">Athelia psychrophila</name>
    <dbReference type="NCBI Taxonomy" id="1759441"/>
    <lineage>
        <taxon>Eukaryota</taxon>
        <taxon>Fungi</taxon>
        <taxon>Dikarya</taxon>
        <taxon>Basidiomycota</taxon>
        <taxon>Agaricomycotina</taxon>
        <taxon>Agaricomycetes</taxon>
        <taxon>Agaricomycetidae</taxon>
        <taxon>Atheliales</taxon>
        <taxon>Atheliaceae</taxon>
        <taxon>Athelia</taxon>
    </lineage>
</organism>
<dbReference type="InterPro" id="IPR018170">
    <property type="entry name" value="Aldo/ket_reductase_CS"/>
</dbReference>
<dbReference type="InterPro" id="IPR020471">
    <property type="entry name" value="AKR"/>
</dbReference>
<proteinExistence type="inferred from homology"/>
<evidence type="ECO:0000256" key="4">
    <source>
        <dbReference type="PIRSR" id="PIRSR000097-1"/>
    </source>
</evidence>
<evidence type="ECO:0000313" key="9">
    <source>
        <dbReference type="Proteomes" id="UP000076532"/>
    </source>
</evidence>
<dbReference type="PRINTS" id="PR00069">
    <property type="entry name" value="ALDKETRDTASE"/>
</dbReference>
<feature type="binding site" evidence="5">
    <location>
        <position position="107"/>
    </location>
    <ligand>
        <name>substrate</name>
    </ligand>
</feature>
<dbReference type="PANTHER" id="PTHR43827:SF3">
    <property type="entry name" value="NADP-DEPENDENT OXIDOREDUCTASE DOMAIN-CONTAINING PROTEIN"/>
    <property type="match status" value="1"/>
</dbReference>
<name>A0A166H7E0_9AGAM</name>
<sequence>MSPNIRLNDGNEIPTMAFGTGSKWKGLDVSVYVEQAINSGFGFIDTAAFYGNESSVGKAIRETGLSRSELYISTKWGVFPDGGEIQASIRGSLAKLGVASVDLYLVHDPALMYDEEHTWEWYWSEIESVKEQGLTRSIGVSNFSVEDLQRTIKSARIKPAVNQIEIHPYNYAAQRSVIEYARKHGIVTEGYSSLTSITACPGGPVDAVVAKIGERMHATPAQVIMLWVRAKGVVIVTTSSKAARLAEFRDIDTLREFLLGVSAHRRPRC</sequence>
<dbReference type="InterPro" id="IPR044494">
    <property type="entry name" value="AKR3C2/3"/>
</dbReference>
<feature type="domain" description="NADP-dependent oxidoreductase" evidence="7">
    <location>
        <begin position="28"/>
        <end position="195"/>
    </location>
</feature>
<dbReference type="Pfam" id="PF00248">
    <property type="entry name" value="Aldo_ket_red"/>
    <property type="match status" value="1"/>
</dbReference>
<dbReference type="OrthoDB" id="416253at2759"/>
<dbReference type="SUPFAM" id="SSF51430">
    <property type="entry name" value="NAD(P)-linked oxidoreductase"/>
    <property type="match status" value="1"/>
</dbReference>
<dbReference type="GO" id="GO:0016616">
    <property type="term" value="F:oxidoreductase activity, acting on the CH-OH group of donors, NAD or NADP as acceptor"/>
    <property type="evidence" value="ECO:0007669"/>
    <property type="project" value="UniProtKB-ARBA"/>
</dbReference>
<dbReference type="InterPro" id="IPR023210">
    <property type="entry name" value="NADP_OxRdtase_dom"/>
</dbReference>
<evidence type="ECO:0000313" key="8">
    <source>
        <dbReference type="EMBL" id="KZP18562.1"/>
    </source>
</evidence>
<dbReference type="GO" id="GO:0016652">
    <property type="term" value="F:oxidoreductase activity, acting on NAD(P)H as acceptor"/>
    <property type="evidence" value="ECO:0007669"/>
    <property type="project" value="InterPro"/>
</dbReference>
<dbReference type="AlphaFoldDB" id="A0A166H7E0"/>
<keyword evidence="2" id="KW-0521">NADP</keyword>
<reference evidence="8 9" key="1">
    <citation type="journal article" date="2016" name="Mol. Biol. Evol.">
        <title>Comparative Genomics of Early-Diverging Mushroom-Forming Fungi Provides Insights into the Origins of Lignocellulose Decay Capabilities.</title>
        <authorList>
            <person name="Nagy L.G."/>
            <person name="Riley R."/>
            <person name="Tritt A."/>
            <person name="Adam C."/>
            <person name="Daum C."/>
            <person name="Floudas D."/>
            <person name="Sun H."/>
            <person name="Yadav J.S."/>
            <person name="Pangilinan J."/>
            <person name="Larsson K.H."/>
            <person name="Matsuura K."/>
            <person name="Barry K."/>
            <person name="Labutti K."/>
            <person name="Kuo R."/>
            <person name="Ohm R.A."/>
            <person name="Bhattacharya S.S."/>
            <person name="Shirouzu T."/>
            <person name="Yoshinaga Y."/>
            <person name="Martin F.M."/>
            <person name="Grigoriev I.V."/>
            <person name="Hibbett D.S."/>
        </authorList>
    </citation>
    <scope>NUCLEOTIDE SEQUENCE [LARGE SCALE GENOMIC DNA]</scope>
    <source>
        <strain evidence="8 9">CBS 109695</strain>
    </source>
</reference>
<evidence type="ECO:0000256" key="6">
    <source>
        <dbReference type="PIRSR" id="PIRSR000097-3"/>
    </source>
</evidence>
<dbReference type="PIRSF" id="PIRSF000097">
    <property type="entry name" value="AKR"/>
    <property type="match status" value="1"/>
</dbReference>
<dbReference type="PANTHER" id="PTHR43827">
    <property type="entry name" value="2,5-DIKETO-D-GLUCONIC ACID REDUCTASE"/>
    <property type="match status" value="1"/>
</dbReference>
<comment type="similarity">
    <text evidence="1">Belongs to the aldo/keto reductase family.</text>
</comment>
<dbReference type="STRING" id="436010.A0A166H7E0"/>
<evidence type="ECO:0000256" key="2">
    <source>
        <dbReference type="ARBA" id="ARBA00022857"/>
    </source>
</evidence>